<keyword evidence="1" id="KW-0812">Transmembrane</keyword>
<accession>A0A8X6J3Z0</accession>
<dbReference type="EMBL" id="BMAO01036222">
    <property type="protein sequence ID" value="GFR08963.1"/>
    <property type="molecule type" value="Genomic_DNA"/>
</dbReference>
<protein>
    <submittedName>
        <fullName evidence="2">Uncharacterized protein</fullName>
    </submittedName>
</protein>
<dbReference type="AlphaFoldDB" id="A0A8X6J3Z0"/>
<reference evidence="2" key="1">
    <citation type="submission" date="2020-07" db="EMBL/GenBank/DDBJ databases">
        <title>Multicomponent nature underlies the extraordinary mechanical properties of spider dragline silk.</title>
        <authorList>
            <person name="Kono N."/>
            <person name="Nakamura H."/>
            <person name="Mori M."/>
            <person name="Yoshida Y."/>
            <person name="Ohtoshi R."/>
            <person name="Malay A.D."/>
            <person name="Moran D.A.P."/>
            <person name="Tomita M."/>
            <person name="Numata K."/>
            <person name="Arakawa K."/>
        </authorList>
    </citation>
    <scope>NUCLEOTIDE SEQUENCE</scope>
</reference>
<organism evidence="2 3">
    <name type="scientific">Trichonephila clavata</name>
    <name type="common">Joro spider</name>
    <name type="synonym">Nephila clavata</name>
    <dbReference type="NCBI Taxonomy" id="2740835"/>
    <lineage>
        <taxon>Eukaryota</taxon>
        <taxon>Metazoa</taxon>
        <taxon>Ecdysozoa</taxon>
        <taxon>Arthropoda</taxon>
        <taxon>Chelicerata</taxon>
        <taxon>Arachnida</taxon>
        <taxon>Araneae</taxon>
        <taxon>Araneomorphae</taxon>
        <taxon>Entelegynae</taxon>
        <taxon>Araneoidea</taxon>
        <taxon>Nephilidae</taxon>
        <taxon>Trichonephila</taxon>
    </lineage>
</organism>
<keyword evidence="1" id="KW-1133">Transmembrane helix</keyword>
<gene>
    <name evidence="2" type="ORF">TNCT_213541</name>
</gene>
<dbReference type="Proteomes" id="UP000887116">
    <property type="component" value="Unassembled WGS sequence"/>
</dbReference>
<evidence type="ECO:0000313" key="2">
    <source>
        <dbReference type="EMBL" id="GFR08963.1"/>
    </source>
</evidence>
<evidence type="ECO:0000313" key="3">
    <source>
        <dbReference type="Proteomes" id="UP000887116"/>
    </source>
</evidence>
<proteinExistence type="predicted"/>
<keyword evidence="1" id="KW-0472">Membrane</keyword>
<comment type="caution">
    <text evidence="2">The sequence shown here is derived from an EMBL/GenBank/DDBJ whole genome shotgun (WGS) entry which is preliminary data.</text>
</comment>
<evidence type="ECO:0000256" key="1">
    <source>
        <dbReference type="SAM" id="Phobius"/>
    </source>
</evidence>
<keyword evidence="3" id="KW-1185">Reference proteome</keyword>
<feature type="transmembrane region" description="Helical" evidence="1">
    <location>
        <begin position="63"/>
        <end position="80"/>
    </location>
</feature>
<sequence length="115" mass="13538">MKKLQDCMFFLDSTCLMGDKYQYRLCEQAKGTQIVSLVSRKGFKIPKWFIEEVRIMRDEKSRGLFLFFKFLLLIAKPYVLDSYSLNLRKSESEVGGKTQITLSRTWKTSLNYLSI</sequence>
<name>A0A8X6J3Z0_TRICU</name>